<dbReference type="Ensembl" id="ENSCPGT00000008626.1">
    <property type="protein sequence ID" value="ENSCPGP00000007850.1"/>
    <property type="gene ID" value="ENSCPGG00000005621.1"/>
</dbReference>
<evidence type="ECO:0000313" key="1">
    <source>
        <dbReference type="Ensembl" id="ENSCPGP00000007850.1"/>
    </source>
</evidence>
<sequence>NFNYLPPNHNFLRGLSQRRGLFIHEQHNTLSECNKYFFDPLVVFSSPARLLICAPIPLKTFV</sequence>
<evidence type="ECO:0000313" key="2">
    <source>
        <dbReference type="Proteomes" id="UP000694419"/>
    </source>
</evidence>
<reference evidence="1" key="2">
    <citation type="submission" date="2025-09" db="UniProtKB">
        <authorList>
            <consortium name="Ensembl"/>
        </authorList>
    </citation>
    <scope>IDENTIFICATION</scope>
</reference>
<organism evidence="1 2">
    <name type="scientific">Calidris pygmaea</name>
    <name type="common">Spoon-billed sandpiper</name>
    <dbReference type="NCBI Taxonomy" id="425635"/>
    <lineage>
        <taxon>Eukaryota</taxon>
        <taxon>Metazoa</taxon>
        <taxon>Chordata</taxon>
        <taxon>Craniata</taxon>
        <taxon>Vertebrata</taxon>
        <taxon>Euteleostomi</taxon>
        <taxon>Archelosauria</taxon>
        <taxon>Archosauria</taxon>
        <taxon>Dinosauria</taxon>
        <taxon>Saurischia</taxon>
        <taxon>Theropoda</taxon>
        <taxon>Coelurosauria</taxon>
        <taxon>Aves</taxon>
        <taxon>Neognathae</taxon>
        <taxon>Neoaves</taxon>
        <taxon>Charadriiformes</taxon>
        <taxon>Scolopacidae</taxon>
        <taxon>Calidris</taxon>
    </lineage>
</organism>
<dbReference type="AlphaFoldDB" id="A0A8C3JHM4"/>
<keyword evidence="2" id="KW-1185">Reference proteome</keyword>
<name>A0A8C3JHM4_9CHAR</name>
<dbReference type="Proteomes" id="UP000694419">
    <property type="component" value="Unplaced"/>
</dbReference>
<accession>A0A8C3JHM4</accession>
<proteinExistence type="predicted"/>
<reference evidence="1" key="1">
    <citation type="submission" date="2025-08" db="UniProtKB">
        <authorList>
            <consortium name="Ensembl"/>
        </authorList>
    </citation>
    <scope>IDENTIFICATION</scope>
</reference>
<protein>
    <submittedName>
        <fullName evidence="1">Uncharacterized protein</fullName>
    </submittedName>
</protein>